<dbReference type="GO" id="GO:0051920">
    <property type="term" value="F:peroxiredoxin activity"/>
    <property type="evidence" value="ECO:0007669"/>
    <property type="project" value="InterPro"/>
</dbReference>
<accession>A0A933SEL1</accession>
<dbReference type="AlphaFoldDB" id="A0A933SEL1"/>
<reference evidence="2" key="1">
    <citation type="submission" date="2020-07" db="EMBL/GenBank/DDBJ databases">
        <title>Huge and variable diversity of episymbiotic CPR bacteria and DPANN archaea in groundwater ecosystems.</title>
        <authorList>
            <person name="He C.Y."/>
            <person name="Keren R."/>
            <person name="Whittaker M."/>
            <person name="Farag I.F."/>
            <person name="Doudna J."/>
            <person name="Cate J.H.D."/>
            <person name="Banfield J.F."/>
        </authorList>
    </citation>
    <scope>NUCLEOTIDE SEQUENCE</scope>
    <source>
        <strain evidence="2">NC_groundwater_1813_Pr3_B-0.1um_71_17</strain>
    </source>
</reference>
<gene>
    <name evidence="2" type="ORF">HZA61_03655</name>
</gene>
<sequence length="110" mass="11577">MSEKPSNKIPKFFEDFRAAYPEVAAHYQKLSDACRDAGPIDAVSVELVKLGIAIGAGAEGSAHSHARRALAAGATPAQLEHVALLAITTLGFPRAMTGLAWVRDVTHGGR</sequence>
<evidence type="ECO:0000259" key="1">
    <source>
        <dbReference type="Pfam" id="PF02627"/>
    </source>
</evidence>
<feature type="domain" description="Carboxymuconolactone decarboxylase-like" evidence="1">
    <location>
        <begin position="21"/>
        <end position="103"/>
    </location>
</feature>
<evidence type="ECO:0000313" key="2">
    <source>
        <dbReference type="EMBL" id="MBI5168564.1"/>
    </source>
</evidence>
<dbReference type="PANTHER" id="PTHR33930">
    <property type="entry name" value="ALKYL HYDROPEROXIDE REDUCTASE AHPD"/>
    <property type="match status" value="1"/>
</dbReference>
<dbReference type="Proteomes" id="UP000696931">
    <property type="component" value="Unassembled WGS sequence"/>
</dbReference>
<dbReference type="InterPro" id="IPR003779">
    <property type="entry name" value="CMD-like"/>
</dbReference>
<dbReference type="EMBL" id="JACRIW010000031">
    <property type="protein sequence ID" value="MBI5168564.1"/>
    <property type="molecule type" value="Genomic_DNA"/>
</dbReference>
<dbReference type="PANTHER" id="PTHR33930:SF2">
    <property type="entry name" value="BLR3452 PROTEIN"/>
    <property type="match status" value="1"/>
</dbReference>
<name>A0A933SEL1_UNCEI</name>
<dbReference type="Gene3D" id="1.20.1290.10">
    <property type="entry name" value="AhpD-like"/>
    <property type="match status" value="1"/>
</dbReference>
<proteinExistence type="predicted"/>
<dbReference type="SUPFAM" id="SSF69118">
    <property type="entry name" value="AhpD-like"/>
    <property type="match status" value="1"/>
</dbReference>
<dbReference type="Pfam" id="PF02627">
    <property type="entry name" value="CMD"/>
    <property type="match status" value="1"/>
</dbReference>
<dbReference type="InterPro" id="IPR029032">
    <property type="entry name" value="AhpD-like"/>
</dbReference>
<comment type="caution">
    <text evidence="2">The sequence shown here is derived from an EMBL/GenBank/DDBJ whole genome shotgun (WGS) entry which is preliminary data.</text>
</comment>
<evidence type="ECO:0000313" key="3">
    <source>
        <dbReference type="Proteomes" id="UP000696931"/>
    </source>
</evidence>
<organism evidence="2 3">
    <name type="scientific">Eiseniibacteriota bacterium</name>
    <dbReference type="NCBI Taxonomy" id="2212470"/>
    <lineage>
        <taxon>Bacteria</taxon>
        <taxon>Candidatus Eiseniibacteriota</taxon>
    </lineage>
</organism>
<protein>
    <submittedName>
        <fullName evidence="2">Carboxymuconolactone decarboxylase family protein</fullName>
    </submittedName>
</protein>